<protein>
    <submittedName>
        <fullName evidence="1">Uncharacterized protein</fullName>
    </submittedName>
</protein>
<name>A0A8S5NQH9_9CAUD</name>
<organism evidence="1">
    <name type="scientific">Siphoviridae sp. ctSP74</name>
    <dbReference type="NCBI Taxonomy" id="2826343"/>
    <lineage>
        <taxon>Viruses</taxon>
        <taxon>Duplodnaviria</taxon>
        <taxon>Heunggongvirae</taxon>
        <taxon>Uroviricota</taxon>
        <taxon>Caudoviricetes</taxon>
    </lineage>
</organism>
<reference evidence="1" key="1">
    <citation type="journal article" date="2021" name="Proc. Natl. Acad. Sci. U.S.A.">
        <title>A Catalog of Tens of Thousands of Viruses from Human Metagenomes Reveals Hidden Associations with Chronic Diseases.</title>
        <authorList>
            <person name="Tisza M.J."/>
            <person name="Buck C.B."/>
        </authorList>
    </citation>
    <scope>NUCLEOTIDE SEQUENCE</scope>
    <source>
        <strain evidence="1">CtSP74</strain>
    </source>
</reference>
<accession>A0A8S5NQH9</accession>
<proteinExistence type="predicted"/>
<evidence type="ECO:0000313" key="1">
    <source>
        <dbReference type="EMBL" id="DAD96623.1"/>
    </source>
</evidence>
<sequence>MIKRVVKITSGIEFVVDKINDFISNDLKENEYVIDIKYIKDGSRLRPYEKGRADVFETVVIAIVHIGELNNESS</sequence>
<dbReference type="EMBL" id="BK015221">
    <property type="protein sequence ID" value="DAD96623.1"/>
    <property type="molecule type" value="Genomic_DNA"/>
</dbReference>